<dbReference type="GO" id="GO:0071013">
    <property type="term" value="C:catalytic step 2 spliceosome"/>
    <property type="evidence" value="ECO:0007669"/>
    <property type="project" value="TreeGrafter"/>
</dbReference>
<dbReference type="Proteomes" id="UP001165085">
    <property type="component" value="Unassembled WGS sequence"/>
</dbReference>
<evidence type="ECO:0000313" key="4">
    <source>
        <dbReference type="EMBL" id="GMH82937.1"/>
    </source>
</evidence>
<proteinExistence type="inferred from homology"/>
<name>A0A9W7ELG8_9STRA</name>
<dbReference type="Gene3D" id="2.30.30.100">
    <property type="match status" value="1"/>
</dbReference>
<dbReference type="OrthoDB" id="2146at2759"/>
<feature type="domain" description="Sm" evidence="3">
    <location>
        <begin position="8"/>
        <end position="73"/>
    </location>
</feature>
<evidence type="ECO:0000256" key="2">
    <source>
        <dbReference type="ARBA" id="ARBA00023274"/>
    </source>
</evidence>
<comment type="caution">
    <text evidence="4">The sequence shown here is derived from an EMBL/GenBank/DDBJ whole genome shotgun (WGS) entry which is preliminary data.</text>
</comment>
<dbReference type="GO" id="GO:0071004">
    <property type="term" value="C:U2-type prespliceosome"/>
    <property type="evidence" value="ECO:0007669"/>
    <property type="project" value="TreeGrafter"/>
</dbReference>
<accession>A0A9W7ELG8</accession>
<dbReference type="InterPro" id="IPR010920">
    <property type="entry name" value="LSM_dom_sf"/>
</dbReference>
<dbReference type="GO" id="GO:0097526">
    <property type="term" value="C:spliceosomal tri-snRNP complex"/>
    <property type="evidence" value="ECO:0007669"/>
    <property type="project" value="TreeGrafter"/>
</dbReference>
<dbReference type="SMART" id="SM00651">
    <property type="entry name" value="Sm"/>
    <property type="match status" value="1"/>
</dbReference>
<keyword evidence="5" id="KW-1185">Reference proteome</keyword>
<gene>
    <name evidence="4" type="ORF">TrST_g10042</name>
</gene>
<dbReference type="PANTHER" id="PTHR10553:SF5">
    <property type="entry name" value="U6 SNRNA-ASSOCIATED SM-LIKE PROTEIN LSM7"/>
    <property type="match status" value="1"/>
</dbReference>
<evidence type="ECO:0000256" key="1">
    <source>
        <dbReference type="ARBA" id="ARBA00006850"/>
    </source>
</evidence>
<evidence type="ECO:0000313" key="5">
    <source>
        <dbReference type="Proteomes" id="UP001165085"/>
    </source>
</evidence>
<dbReference type="SUPFAM" id="SSF50182">
    <property type="entry name" value="Sm-like ribonucleoproteins"/>
    <property type="match status" value="1"/>
</dbReference>
<evidence type="ECO:0000259" key="3">
    <source>
        <dbReference type="SMART" id="SM00651"/>
    </source>
</evidence>
<dbReference type="InterPro" id="IPR001163">
    <property type="entry name" value="Sm_dom_euk/arc"/>
</dbReference>
<keyword evidence="2" id="KW-0687">Ribonucleoprotein</keyword>
<dbReference type="PANTHER" id="PTHR10553">
    <property type="entry name" value="SMALL NUCLEAR RIBONUCLEOPROTEIN"/>
    <property type="match status" value="1"/>
</dbReference>
<dbReference type="GO" id="GO:0005689">
    <property type="term" value="C:U12-type spliceosomal complex"/>
    <property type="evidence" value="ECO:0007669"/>
    <property type="project" value="TreeGrafter"/>
</dbReference>
<dbReference type="GO" id="GO:0005688">
    <property type="term" value="C:U6 snRNP"/>
    <property type="evidence" value="ECO:0007669"/>
    <property type="project" value="TreeGrafter"/>
</dbReference>
<dbReference type="Pfam" id="PF01423">
    <property type="entry name" value="LSM"/>
    <property type="match status" value="1"/>
</dbReference>
<dbReference type="GO" id="GO:1990726">
    <property type="term" value="C:Lsm1-7-Pat1 complex"/>
    <property type="evidence" value="ECO:0007669"/>
    <property type="project" value="TreeGrafter"/>
</dbReference>
<dbReference type="InterPro" id="IPR044641">
    <property type="entry name" value="Lsm7/SmG-like"/>
</dbReference>
<dbReference type="GO" id="GO:0003723">
    <property type="term" value="F:RNA binding"/>
    <property type="evidence" value="ECO:0007669"/>
    <property type="project" value="TreeGrafter"/>
</dbReference>
<dbReference type="EMBL" id="BRXY01000276">
    <property type="protein sequence ID" value="GMH82937.1"/>
    <property type="molecule type" value="Genomic_DNA"/>
</dbReference>
<protein>
    <recommendedName>
        <fullName evidence="3">Sm domain-containing protein</fullName>
    </recommendedName>
</protein>
<reference evidence="5" key="1">
    <citation type="journal article" date="2023" name="Commun. Biol.">
        <title>Genome analysis of Parmales, the sister group of diatoms, reveals the evolutionary specialization of diatoms from phago-mixotrophs to photoautotrophs.</title>
        <authorList>
            <person name="Ban H."/>
            <person name="Sato S."/>
            <person name="Yoshikawa S."/>
            <person name="Yamada K."/>
            <person name="Nakamura Y."/>
            <person name="Ichinomiya M."/>
            <person name="Sato N."/>
            <person name="Blanc-Mathieu R."/>
            <person name="Endo H."/>
            <person name="Kuwata A."/>
            <person name="Ogata H."/>
        </authorList>
    </citation>
    <scope>NUCLEOTIDE SEQUENCE [LARGE SCALE GENOMIC DNA]</scope>
    <source>
        <strain evidence="5">NIES 3701</strain>
    </source>
</reference>
<organism evidence="4 5">
    <name type="scientific">Triparma strigata</name>
    <dbReference type="NCBI Taxonomy" id="1606541"/>
    <lineage>
        <taxon>Eukaryota</taxon>
        <taxon>Sar</taxon>
        <taxon>Stramenopiles</taxon>
        <taxon>Ochrophyta</taxon>
        <taxon>Bolidophyceae</taxon>
        <taxon>Parmales</taxon>
        <taxon>Triparmaceae</taxon>
        <taxon>Triparma</taxon>
    </lineage>
</organism>
<comment type="similarity">
    <text evidence="1">Belongs to the snRNP Sm proteins family.</text>
</comment>
<sequence length="96" mass="10323">MSKSQSILDLSPSLNKPVLVTFQTNLTARGTLMGYDELVNLVLKDATMQLADGVDKEVGLIVCRGSQVVGVEGLEGRQRVEDPFKEVEGEGEGGEE</sequence>
<dbReference type="AlphaFoldDB" id="A0A9W7ELG8"/>